<evidence type="ECO:0000256" key="3">
    <source>
        <dbReference type="ARBA" id="ARBA00023187"/>
    </source>
</evidence>
<dbReference type="PANTHER" id="PTHR23139">
    <property type="entry name" value="RNA-BINDING PROTEIN"/>
    <property type="match status" value="1"/>
</dbReference>
<protein>
    <recommendedName>
        <fullName evidence="7">RRM domain-containing protein</fullName>
    </recommendedName>
</protein>
<organism evidence="5 6">
    <name type="scientific">Chlamydomonas schloesseri</name>
    <dbReference type="NCBI Taxonomy" id="2026947"/>
    <lineage>
        <taxon>Eukaryota</taxon>
        <taxon>Viridiplantae</taxon>
        <taxon>Chlorophyta</taxon>
        <taxon>core chlorophytes</taxon>
        <taxon>Chlorophyceae</taxon>
        <taxon>CS clade</taxon>
        <taxon>Chlamydomonadales</taxon>
        <taxon>Chlamydomonadaceae</taxon>
        <taxon>Chlamydomonas</taxon>
    </lineage>
</organism>
<dbReference type="InterPro" id="IPR035979">
    <property type="entry name" value="RBD_domain_sf"/>
</dbReference>
<evidence type="ECO:0000313" key="5">
    <source>
        <dbReference type="EMBL" id="KAG2446512.1"/>
    </source>
</evidence>
<dbReference type="GO" id="GO:0003723">
    <property type="term" value="F:RNA binding"/>
    <property type="evidence" value="ECO:0007669"/>
    <property type="project" value="UniProtKB-KW"/>
</dbReference>
<feature type="compositionally biased region" description="Low complexity" evidence="4">
    <location>
        <begin position="17"/>
        <end position="30"/>
    </location>
</feature>
<dbReference type="GO" id="GO:0006397">
    <property type="term" value="P:mRNA processing"/>
    <property type="evidence" value="ECO:0007669"/>
    <property type="project" value="UniProtKB-KW"/>
</dbReference>
<keyword evidence="6" id="KW-1185">Reference proteome</keyword>
<dbReference type="EMBL" id="JAEHOD010000026">
    <property type="protein sequence ID" value="KAG2446512.1"/>
    <property type="molecule type" value="Genomic_DNA"/>
</dbReference>
<keyword evidence="2" id="KW-0694">RNA-binding</keyword>
<dbReference type="Gene3D" id="3.30.70.330">
    <property type="match status" value="1"/>
</dbReference>
<evidence type="ECO:0008006" key="7">
    <source>
        <dbReference type="Google" id="ProtNLM"/>
    </source>
</evidence>
<keyword evidence="1" id="KW-0507">mRNA processing</keyword>
<evidence type="ECO:0000256" key="1">
    <source>
        <dbReference type="ARBA" id="ARBA00022664"/>
    </source>
</evidence>
<proteinExistence type="predicted"/>
<dbReference type="GO" id="GO:0008380">
    <property type="term" value="P:RNA splicing"/>
    <property type="evidence" value="ECO:0007669"/>
    <property type="project" value="UniProtKB-KW"/>
</dbReference>
<keyword evidence="3" id="KW-0508">mRNA splicing</keyword>
<sequence length="225" mass="22942">MAEEDERSSRRLNGKRSGALPSPLSAPTPSRMHLKTRHAQAIAHINPCLPIPNRSPPFLLFLNLLPHPIQILDDVRSEVVKCGAVVGLAAPMPPAHVTNADAARVYVKFSSADEAGRCRNMMDGRKFDDNSVRAIFVTEAEFLRAQAGEWVGKPGLLLDPAAAAAPALAGLAAPGLAGLAGLGAAAAAAPAAAAPAAGGLALPPGFTLPPGFSIAGALPGLGLPK</sequence>
<evidence type="ECO:0000256" key="4">
    <source>
        <dbReference type="SAM" id="MobiDB-lite"/>
    </source>
</evidence>
<dbReference type="Proteomes" id="UP000613740">
    <property type="component" value="Unassembled WGS sequence"/>
</dbReference>
<comment type="caution">
    <text evidence="5">The sequence shown here is derived from an EMBL/GenBank/DDBJ whole genome shotgun (WGS) entry which is preliminary data.</text>
</comment>
<dbReference type="OrthoDB" id="431068at2759"/>
<dbReference type="InterPro" id="IPR012677">
    <property type="entry name" value="Nucleotide-bd_a/b_plait_sf"/>
</dbReference>
<accession>A0A836B3G7</accession>
<evidence type="ECO:0000313" key="6">
    <source>
        <dbReference type="Proteomes" id="UP000613740"/>
    </source>
</evidence>
<reference evidence="5" key="1">
    <citation type="journal article" date="2020" name="bioRxiv">
        <title>Comparative genomics of Chlamydomonas.</title>
        <authorList>
            <person name="Craig R.J."/>
            <person name="Hasan A.R."/>
            <person name="Ness R.W."/>
            <person name="Keightley P.D."/>
        </authorList>
    </citation>
    <scope>NUCLEOTIDE SEQUENCE</scope>
    <source>
        <strain evidence="5">CCAP 11/173</strain>
    </source>
</reference>
<feature type="region of interest" description="Disordered" evidence="4">
    <location>
        <begin position="1"/>
        <end position="30"/>
    </location>
</feature>
<gene>
    <name evidence="5" type="ORF">HYH02_008503</name>
</gene>
<dbReference type="SUPFAM" id="SSF54928">
    <property type="entry name" value="RNA-binding domain, RBD"/>
    <property type="match status" value="1"/>
</dbReference>
<dbReference type="CDD" id="cd12232">
    <property type="entry name" value="RRM3_U2AF65"/>
    <property type="match status" value="1"/>
</dbReference>
<name>A0A836B3G7_9CHLO</name>
<evidence type="ECO:0000256" key="2">
    <source>
        <dbReference type="ARBA" id="ARBA00022884"/>
    </source>
</evidence>
<dbReference type="AlphaFoldDB" id="A0A836B3G7"/>